<name>A0A4C1YAT8_EUMVA</name>
<evidence type="ECO:0000313" key="1">
    <source>
        <dbReference type="EMBL" id="GBP73431.1"/>
    </source>
</evidence>
<proteinExistence type="predicted"/>
<accession>A0A4C1YAT8</accession>
<reference evidence="1 2" key="1">
    <citation type="journal article" date="2019" name="Commun. Biol.">
        <title>The bagworm genome reveals a unique fibroin gene that provides high tensile strength.</title>
        <authorList>
            <person name="Kono N."/>
            <person name="Nakamura H."/>
            <person name="Ohtoshi R."/>
            <person name="Tomita M."/>
            <person name="Numata K."/>
            <person name="Arakawa K."/>
        </authorList>
    </citation>
    <scope>NUCLEOTIDE SEQUENCE [LARGE SCALE GENOMIC DNA]</scope>
</reference>
<sequence>MRATPELDRERYPDWNKRRSRYKSRAVTGRASELTANSIVIHYTKTVTTYRQLGNRRAYTKPDESIPMRLASAVIGERRGGKNVYPAHPSPVRVGSVGLKPTKNSPEENVTGSAMLLAGILFSFTIAAGQHADPEPFDFGCEVVRRIGDNIPWPTDEVREVALVGGCC</sequence>
<evidence type="ECO:0000313" key="2">
    <source>
        <dbReference type="Proteomes" id="UP000299102"/>
    </source>
</evidence>
<comment type="caution">
    <text evidence="1">The sequence shown here is derived from an EMBL/GenBank/DDBJ whole genome shotgun (WGS) entry which is preliminary data.</text>
</comment>
<dbReference type="EMBL" id="BGZK01001173">
    <property type="protein sequence ID" value="GBP73431.1"/>
    <property type="molecule type" value="Genomic_DNA"/>
</dbReference>
<gene>
    <name evidence="1" type="ORF">EVAR_56906_1</name>
</gene>
<protein>
    <submittedName>
        <fullName evidence="1">Uncharacterized protein</fullName>
    </submittedName>
</protein>
<keyword evidence="2" id="KW-1185">Reference proteome</keyword>
<organism evidence="1 2">
    <name type="scientific">Eumeta variegata</name>
    <name type="common">Bagworm moth</name>
    <name type="synonym">Eumeta japonica</name>
    <dbReference type="NCBI Taxonomy" id="151549"/>
    <lineage>
        <taxon>Eukaryota</taxon>
        <taxon>Metazoa</taxon>
        <taxon>Ecdysozoa</taxon>
        <taxon>Arthropoda</taxon>
        <taxon>Hexapoda</taxon>
        <taxon>Insecta</taxon>
        <taxon>Pterygota</taxon>
        <taxon>Neoptera</taxon>
        <taxon>Endopterygota</taxon>
        <taxon>Lepidoptera</taxon>
        <taxon>Glossata</taxon>
        <taxon>Ditrysia</taxon>
        <taxon>Tineoidea</taxon>
        <taxon>Psychidae</taxon>
        <taxon>Oiketicinae</taxon>
        <taxon>Eumeta</taxon>
    </lineage>
</organism>
<dbReference type="AlphaFoldDB" id="A0A4C1YAT8"/>
<dbReference type="Proteomes" id="UP000299102">
    <property type="component" value="Unassembled WGS sequence"/>
</dbReference>